<dbReference type="InterPro" id="IPR011701">
    <property type="entry name" value="MFS"/>
</dbReference>
<dbReference type="InterPro" id="IPR036259">
    <property type="entry name" value="MFS_trans_sf"/>
</dbReference>
<feature type="transmembrane region" description="Helical" evidence="8">
    <location>
        <begin position="61"/>
        <end position="79"/>
    </location>
</feature>
<feature type="transmembrane region" description="Helical" evidence="8">
    <location>
        <begin position="483"/>
        <end position="502"/>
    </location>
</feature>
<dbReference type="FunFam" id="1.20.1250.20:FF:000436">
    <property type="entry name" value="MFS transporter, putative"/>
    <property type="match status" value="1"/>
</dbReference>
<keyword evidence="5 8" id="KW-1133">Transmembrane helix</keyword>
<comment type="similarity">
    <text evidence="2">Belongs to the major facilitator superfamily.</text>
</comment>
<organism evidence="10 11">
    <name type="scientific">Zymoseptoria tritici (strain ST99CH_3D7)</name>
    <dbReference type="NCBI Taxonomy" id="1276538"/>
    <lineage>
        <taxon>Eukaryota</taxon>
        <taxon>Fungi</taxon>
        <taxon>Dikarya</taxon>
        <taxon>Ascomycota</taxon>
        <taxon>Pezizomycotina</taxon>
        <taxon>Dothideomycetes</taxon>
        <taxon>Dothideomycetidae</taxon>
        <taxon>Mycosphaerellales</taxon>
        <taxon>Mycosphaerellaceae</taxon>
        <taxon>Zymoseptoria</taxon>
    </lineage>
</organism>
<dbReference type="Proteomes" id="UP000215127">
    <property type="component" value="Chromosome 2"/>
</dbReference>
<dbReference type="Gene3D" id="1.20.1720.10">
    <property type="entry name" value="Multidrug resistance protein D"/>
    <property type="match status" value="1"/>
</dbReference>
<dbReference type="GO" id="GO:0012505">
    <property type="term" value="C:endomembrane system"/>
    <property type="evidence" value="ECO:0007669"/>
    <property type="project" value="UniProtKB-SubCell"/>
</dbReference>
<dbReference type="GO" id="GO:0046943">
    <property type="term" value="F:carboxylic acid transmembrane transporter activity"/>
    <property type="evidence" value="ECO:0007669"/>
    <property type="project" value="UniProtKB-ARBA"/>
</dbReference>
<evidence type="ECO:0000256" key="2">
    <source>
        <dbReference type="ARBA" id="ARBA00008335"/>
    </source>
</evidence>
<evidence type="ECO:0000256" key="7">
    <source>
        <dbReference type="SAM" id="MobiDB-lite"/>
    </source>
</evidence>
<gene>
    <name evidence="10" type="ORF">ZT3D7_G3217</name>
</gene>
<keyword evidence="3" id="KW-0813">Transport</keyword>
<feature type="transmembrane region" description="Helical" evidence="8">
    <location>
        <begin position="211"/>
        <end position="234"/>
    </location>
</feature>
<feature type="transmembrane region" description="Helical" evidence="8">
    <location>
        <begin position="116"/>
        <end position="137"/>
    </location>
</feature>
<feature type="domain" description="Major facilitator superfamily (MFS) profile" evidence="9">
    <location>
        <begin position="26"/>
        <end position="507"/>
    </location>
</feature>
<evidence type="ECO:0000256" key="3">
    <source>
        <dbReference type="ARBA" id="ARBA00022448"/>
    </source>
</evidence>
<comment type="subcellular location">
    <subcellularLocation>
        <location evidence="1">Endomembrane system</location>
        <topology evidence="1">Multi-pass membrane protein</topology>
    </subcellularLocation>
</comment>
<reference evidence="10 11" key="1">
    <citation type="submission" date="2016-06" db="EMBL/GenBank/DDBJ databases">
        <authorList>
            <person name="Kjaerup R.B."/>
            <person name="Dalgaard T.S."/>
            <person name="Juul-Madsen H.R."/>
        </authorList>
    </citation>
    <scope>NUCLEOTIDE SEQUENCE [LARGE SCALE GENOMIC DNA]</scope>
</reference>
<protein>
    <recommendedName>
        <fullName evidence="9">Major facilitator superfamily (MFS) profile domain-containing protein</fullName>
    </recommendedName>
</protein>
<dbReference type="PANTHER" id="PTHR23501">
    <property type="entry name" value="MAJOR FACILITATOR SUPERFAMILY"/>
    <property type="match status" value="1"/>
</dbReference>
<feature type="transmembrane region" description="Helical" evidence="8">
    <location>
        <begin position="320"/>
        <end position="346"/>
    </location>
</feature>
<feature type="region of interest" description="Disordered" evidence="7">
    <location>
        <begin position="513"/>
        <end position="584"/>
    </location>
</feature>
<dbReference type="SUPFAM" id="SSF103473">
    <property type="entry name" value="MFS general substrate transporter"/>
    <property type="match status" value="1"/>
</dbReference>
<accession>A0A1X7RKY5</accession>
<evidence type="ECO:0000313" key="10">
    <source>
        <dbReference type="EMBL" id="SMQ48068.1"/>
    </source>
</evidence>
<dbReference type="InterPro" id="IPR020846">
    <property type="entry name" value="MFS_dom"/>
</dbReference>
<feature type="transmembrane region" description="Helical" evidence="8">
    <location>
        <begin position="423"/>
        <end position="441"/>
    </location>
</feature>
<dbReference type="EMBL" id="LT853693">
    <property type="protein sequence ID" value="SMQ48068.1"/>
    <property type="molecule type" value="Genomic_DNA"/>
</dbReference>
<keyword evidence="11" id="KW-1185">Reference proteome</keyword>
<feature type="transmembrane region" description="Helical" evidence="8">
    <location>
        <begin position="149"/>
        <end position="173"/>
    </location>
</feature>
<dbReference type="PROSITE" id="PS50850">
    <property type="entry name" value="MFS"/>
    <property type="match status" value="1"/>
</dbReference>
<feature type="compositionally biased region" description="Basic and acidic residues" evidence="7">
    <location>
        <begin position="526"/>
        <end position="551"/>
    </location>
</feature>
<feature type="transmembrane region" description="Helical" evidence="8">
    <location>
        <begin position="353"/>
        <end position="371"/>
    </location>
</feature>
<evidence type="ECO:0000256" key="5">
    <source>
        <dbReference type="ARBA" id="ARBA00022989"/>
    </source>
</evidence>
<dbReference type="Gene3D" id="1.20.1250.20">
    <property type="entry name" value="MFS general substrate transporter like domains"/>
    <property type="match status" value="1"/>
</dbReference>
<dbReference type="FunFam" id="1.20.1720.10:FF:000013">
    <property type="entry name" value="Related to multidrug resistance proteins"/>
    <property type="match status" value="1"/>
</dbReference>
<feature type="transmembrane region" description="Helical" evidence="8">
    <location>
        <begin position="91"/>
        <end position="110"/>
    </location>
</feature>
<feature type="transmembrane region" description="Helical" evidence="8">
    <location>
        <begin position="377"/>
        <end position="402"/>
    </location>
</feature>
<dbReference type="AlphaFoldDB" id="A0A1X7RKY5"/>
<feature type="transmembrane region" description="Helical" evidence="8">
    <location>
        <begin position="23"/>
        <end position="41"/>
    </location>
</feature>
<evidence type="ECO:0000256" key="8">
    <source>
        <dbReference type="SAM" id="Phobius"/>
    </source>
</evidence>
<keyword evidence="6 8" id="KW-0472">Membrane</keyword>
<evidence type="ECO:0000313" key="11">
    <source>
        <dbReference type="Proteomes" id="UP000215127"/>
    </source>
</evidence>
<name>A0A1X7RKY5_ZYMT9</name>
<feature type="transmembrane region" description="Helical" evidence="8">
    <location>
        <begin position="246"/>
        <end position="266"/>
    </location>
</feature>
<evidence type="ECO:0000256" key="4">
    <source>
        <dbReference type="ARBA" id="ARBA00022692"/>
    </source>
</evidence>
<dbReference type="PANTHER" id="PTHR23501:SF78">
    <property type="entry name" value="MAJOR FACILITATOR SUPERFAMILY (MFS) PROFILE DOMAIN-CONTAINING PROTEIN-RELATED"/>
    <property type="match status" value="1"/>
</dbReference>
<proteinExistence type="inferred from homology"/>
<evidence type="ECO:0000259" key="9">
    <source>
        <dbReference type="PROSITE" id="PS50850"/>
    </source>
</evidence>
<sequence>MGRKNDVEATLFDQEHILPKRELFLVFGIMALSLLVCFIDQNGIGVLLPDIAEDLNAQSSISWAGTSALIANTVFQVLYGRLSDLFGRKVVLLSALVLLSLSDLACGLSVNSTMLYIFRGLAGVANGGITSLTMMIVSDVVTLQDRGKYQGILGSMVGLGNAAGPLIAAGFALHLTWRGLFYLIAPLAMVSFAASWVWLPSTMPKQDLKETLAKIDVMGLLFGTAAVILLLIPISDGGHSGTPWDSPMIIAMFVVGGLCLVIFLLIEWRWADLPMMPLSMFRNISVAAMLGQSFLLGMSYYSYIYFLPLYFQNVRGESPLIAACLQLPLVIAQTIASTAAGFYVSFFSRYLEVIYSGFAIWTLGGGLLIMADRTVSLGLVSLYLAIIGIGTGFVFQPTLVALQAQCPKAQRAVVTSNRNFIRSAGGAVGLAVSSAILSNVLKGSLPERLQSVANSVFVAPDLANYAMIDADAIADAYANASRAVFIFCVPLAGVAFLLSALIKDRGLVRQEEKESPVATQIASRTSDVEKGELRRSDDIQASQNRDEHELGNKATTAAPISSRPSELSLSGGGSLKSSRSEKSV</sequence>
<evidence type="ECO:0000256" key="1">
    <source>
        <dbReference type="ARBA" id="ARBA00004127"/>
    </source>
</evidence>
<dbReference type="GO" id="GO:0005886">
    <property type="term" value="C:plasma membrane"/>
    <property type="evidence" value="ECO:0007669"/>
    <property type="project" value="TreeGrafter"/>
</dbReference>
<evidence type="ECO:0000256" key="6">
    <source>
        <dbReference type="ARBA" id="ARBA00023136"/>
    </source>
</evidence>
<dbReference type="PRINTS" id="PR01036">
    <property type="entry name" value="TCRTETB"/>
</dbReference>
<dbReference type="Pfam" id="PF07690">
    <property type="entry name" value="MFS_1"/>
    <property type="match status" value="1"/>
</dbReference>
<feature type="transmembrane region" description="Helical" evidence="8">
    <location>
        <begin position="286"/>
        <end position="308"/>
    </location>
</feature>
<feature type="transmembrane region" description="Helical" evidence="8">
    <location>
        <begin position="179"/>
        <end position="199"/>
    </location>
</feature>
<keyword evidence="4 8" id="KW-0812">Transmembrane</keyword>